<evidence type="ECO:0008006" key="3">
    <source>
        <dbReference type="Google" id="ProtNLM"/>
    </source>
</evidence>
<evidence type="ECO:0000313" key="1">
    <source>
        <dbReference type="EMBL" id="MBA0624316.1"/>
    </source>
</evidence>
<dbReference type="EMBL" id="JABFAC010000009">
    <property type="protein sequence ID" value="MBA0624316.1"/>
    <property type="molecule type" value="Genomic_DNA"/>
</dbReference>
<reference evidence="1 2" key="1">
    <citation type="journal article" date="2019" name="Genome Biol. Evol.">
        <title>Insights into the evolution of the New World diploid cottons (Gossypium, subgenus Houzingenia) based on genome sequencing.</title>
        <authorList>
            <person name="Grover C.E."/>
            <person name="Arick M.A. 2nd"/>
            <person name="Thrash A."/>
            <person name="Conover J.L."/>
            <person name="Sanders W.S."/>
            <person name="Peterson D.G."/>
            <person name="Frelichowski J.E."/>
            <person name="Scheffler J.A."/>
            <person name="Scheffler B.E."/>
            <person name="Wendel J.F."/>
        </authorList>
    </citation>
    <scope>NUCLEOTIDE SEQUENCE [LARGE SCALE GENOMIC DNA]</scope>
    <source>
        <strain evidence="1">27</strain>
        <tissue evidence="1">Leaf</tissue>
    </source>
</reference>
<evidence type="ECO:0000313" key="2">
    <source>
        <dbReference type="Proteomes" id="UP000593561"/>
    </source>
</evidence>
<proteinExistence type="predicted"/>
<name>A0A7J8SFI0_GOSDV</name>
<comment type="caution">
    <text evidence="1">The sequence shown here is derived from an EMBL/GenBank/DDBJ whole genome shotgun (WGS) entry which is preliminary data.</text>
</comment>
<protein>
    <recommendedName>
        <fullName evidence="3">RNase H type-1 domain-containing protein</fullName>
    </recommendedName>
</protein>
<keyword evidence="2" id="KW-1185">Reference proteome</keyword>
<accession>A0A7J8SFI0</accession>
<dbReference type="Proteomes" id="UP000593561">
    <property type="component" value="Unassembled WGS sequence"/>
</dbReference>
<feature type="non-terminal residue" evidence="1">
    <location>
        <position position="1"/>
    </location>
</feature>
<organism evidence="1 2">
    <name type="scientific">Gossypium davidsonii</name>
    <name type="common">Davidson's cotton</name>
    <name type="synonym">Gossypium klotzschianum subsp. davidsonii</name>
    <dbReference type="NCBI Taxonomy" id="34287"/>
    <lineage>
        <taxon>Eukaryota</taxon>
        <taxon>Viridiplantae</taxon>
        <taxon>Streptophyta</taxon>
        <taxon>Embryophyta</taxon>
        <taxon>Tracheophyta</taxon>
        <taxon>Spermatophyta</taxon>
        <taxon>Magnoliopsida</taxon>
        <taxon>eudicotyledons</taxon>
        <taxon>Gunneridae</taxon>
        <taxon>Pentapetalae</taxon>
        <taxon>rosids</taxon>
        <taxon>malvids</taxon>
        <taxon>Malvales</taxon>
        <taxon>Malvaceae</taxon>
        <taxon>Malvoideae</taxon>
        <taxon>Gossypium</taxon>
    </lineage>
</organism>
<gene>
    <name evidence="1" type="ORF">Godav_009699</name>
</gene>
<dbReference type="AlphaFoldDB" id="A0A7J8SFI0"/>
<sequence length="221" mass="24780">PITVNTAAPRGRRLASREISHFSPRFKARSRAKLLEWGTDGKIKNKKLRPFPEPKSDNSRGTPMTGLWVIGDGDVTVAVGVMAVGDVTDVQRPGARTTQDISTKVESLIREIDKVKMKLPEQKETMKSQWKRPNGPNVKVNFDATFNPNLHQSWLATAFPTKVSTCIQALEFATKMGFQHIEMERDSRTTIVKAQKWALDKSEIGIHIEKIRDLNSSSISE</sequence>